<keyword evidence="2" id="KW-1185">Reference proteome</keyword>
<dbReference type="KEGG" id="cdep:91089231"/>
<reference evidence="1" key="1">
    <citation type="submission" date="2016-06" db="EMBL/GenBank/DDBJ databases">
        <authorList>
            <person name="Cuomo C."/>
            <person name="Litvintseva A."/>
            <person name="Heitman J."/>
            <person name="Chen Y."/>
            <person name="Sun S."/>
            <person name="Springer D."/>
            <person name="Dromer F."/>
            <person name="Young S."/>
            <person name="Zeng Q."/>
            <person name="Chapman S."/>
            <person name="Gujja S."/>
            <person name="Saif S."/>
            <person name="Birren B."/>
        </authorList>
    </citation>
    <scope>NUCLEOTIDE SEQUENCE</scope>
    <source>
        <strain evidence="1">CBS 7841</strain>
    </source>
</reference>
<sequence>MYLYSCRNWIQYAYITPLRGIDLLAAMGALIPAQQVLNHSLFPMRFLEQQSPNSITSQLTSPGIAHDNFFLVITCRSRSQKHQKEEVDAKEHRIGISCLF</sequence>
<organism evidence="1 2">
    <name type="scientific">Cryptococcus depauperatus CBS 7841</name>
    <dbReference type="NCBI Taxonomy" id="1295531"/>
    <lineage>
        <taxon>Eukaryota</taxon>
        <taxon>Fungi</taxon>
        <taxon>Dikarya</taxon>
        <taxon>Basidiomycota</taxon>
        <taxon>Agaricomycotina</taxon>
        <taxon>Tremellomycetes</taxon>
        <taxon>Tremellales</taxon>
        <taxon>Cryptococcaceae</taxon>
        <taxon>Cryptococcus</taxon>
    </lineage>
</organism>
<name>A0AAJ8M3J8_9TREE</name>
<reference evidence="1" key="2">
    <citation type="journal article" date="2022" name="Elife">
        <title>Obligate sexual reproduction of a homothallic fungus closely related to the Cryptococcus pathogenic species complex.</title>
        <authorList>
            <person name="Passer A.R."/>
            <person name="Clancey S.A."/>
            <person name="Shea T."/>
            <person name="David-Palma M."/>
            <person name="Averette A.F."/>
            <person name="Boekhout T."/>
            <person name="Porcel B.M."/>
            <person name="Nowrousian M."/>
            <person name="Cuomo C.A."/>
            <person name="Sun S."/>
            <person name="Heitman J."/>
            <person name="Coelho M.A."/>
        </authorList>
    </citation>
    <scope>NUCLEOTIDE SEQUENCE</scope>
    <source>
        <strain evidence="1">CBS 7841</strain>
    </source>
</reference>
<reference evidence="1" key="3">
    <citation type="submission" date="2024-01" db="EMBL/GenBank/DDBJ databases">
        <authorList>
            <person name="Coelho M.A."/>
            <person name="David-Palma M."/>
            <person name="Shea T."/>
            <person name="Sun S."/>
            <person name="Cuomo C.A."/>
            <person name="Heitman J."/>
        </authorList>
    </citation>
    <scope>NUCLEOTIDE SEQUENCE</scope>
    <source>
        <strain evidence="1">CBS 7841</strain>
    </source>
</reference>
<gene>
    <name evidence="1" type="ORF">L203_105022</name>
</gene>
<protein>
    <submittedName>
        <fullName evidence="1">Uncharacterized protein</fullName>
    </submittedName>
</protein>
<accession>A0AAJ8M3J8</accession>
<proteinExistence type="predicted"/>
<dbReference type="GeneID" id="91089231"/>
<evidence type="ECO:0000313" key="2">
    <source>
        <dbReference type="Proteomes" id="UP000094043"/>
    </source>
</evidence>
<dbReference type="EMBL" id="CP143789">
    <property type="protein sequence ID" value="WVN89792.1"/>
    <property type="molecule type" value="Genomic_DNA"/>
</dbReference>
<dbReference type="AlphaFoldDB" id="A0AAJ8M3J8"/>
<dbReference type="Proteomes" id="UP000094043">
    <property type="component" value="Chromosome 6"/>
</dbReference>
<evidence type="ECO:0000313" key="1">
    <source>
        <dbReference type="EMBL" id="WVN89792.1"/>
    </source>
</evidence>
<dbReference type="RefSeq" id="XP_066070492.1">
    <property type="nucleotide sequence ID" value="XM_066214395.1"/>
</dbReference>